<comment type="caution">
    <text evidence="1">The sequence shown here is derived from an EMBL/GenBank/DDBJ whole genome shotgun (WGS) entry which is preliminary data.</text>
</comment>
<evidence type="ECO:0000313" key="1">
    <source>
        <dbReference type="EMBL" id="GFO58125.1"/>
    </source>
</evidence>
<dbReference type="PANTHER" id="PTHR34319:SF6">
    <property type="entry name" value="MAJOR EXPORTED PROTEIN"/>
    <property type="match status" value="1"/>
</dbReference>
<gene>
    <name evidence="1" type="primary">tssD</name>
    <name evidence="1" type="ORF">GMST_04500</name>
</gene>
<dbReference type="Pfam" id="PF05638">
    <property type="entry name" value="T6SS_HCP"/>
    <property type="match status" value="1"/>
</dbReference>
<dbReference type="InterPro" id="IPR008514">
    <property type="entry name" value="T6SS_Hcp"/>
</dbReference>
<accession>A0A6V8MDQ1</accession>
<protein>
    <submittedName>
        <fullName evidence="1">Type VI secretion protein</fullName>
    </submittedName>
</protein>
<reference evidence="2" key="1">
    <citation type="submission" date="2020-06" db="EMBL/GenBank/DDBJ databases">
        <title>Draft genomic sequence of Geomonas sp. Red330.</title>
        <authorList>
            <person name="Itoh H."/>
            <person name="Zhenxing X."/>
            <person name="Ushijima N."/>
            <person name="Masuda Y."/>
            <person name="Shiratori Y."/>
            <person name="Senoo K."/>
        </authorList>
    </citation>
    <scope>NUCLEOTIDE SEQUENCE [LARGE SCALE GENOMIC DNA]</scope>
    <source>
        <strain evidence="2">Red330</strain>
    </source>
</reference>
<dbReference type="Proteomes" id="UP000556026">
    <property type="component" value="Unassembled WGS sequence"/>
</dbReference>
<dbReference type="EMBL" id="BLXX01000001">
    <property type="protein sequence ID" value="GFO58125.1"/>
    <property type="molecule type" value="Genomic_DNA"/>
</dbReference>
<keyword evidence="2" id="KW-1185">Reference proteome</keyword>
<organism evidence="1 2">
    <name type="scientific">Geomonas silvestris</name>
    <dbReference type="NCBI Taxonomy" id="2740184"/>
    <lineage>
        <taxon>Bacteria</taxon>
        <taxon>Pseudomonadati</taxon>
        <taxon>Thermodesulfobacteriota</taxon>
        <taxon>Desulfuromonadia</taxon>
        <taxon>Geobacterales</taxon>
        <taxon>Geobacteraceae</taxon>
        <taxon>Geomonas</taxon>
    </lineage>
</organism>
<evidence type="ECO:0000313" key="2">
    <source>
        <dbReference type="Proteomes" id="UP000556026"/>
    </source>
</evidence>
<name>A0A6V8MDQ1_9BACT</name>
<dbReference type="NCBIfam" id="TIGR03344">
    <property type="entry name" value="VI_effect_Hcp1"/>
    <property type="match status" value="1"/>
</dbReference>
<dbReference type="RefSeq" id="WP_183352970.1">
    <property type="nucleotide sequence ID" value="NZ_BLXX01000001.1"/>
</dbReference>
<dbReference type="AlphaFoldDB" id="A0A6V8MDQ1"/>
<dbReference type="InterPro" id="IPR036624">
    <property type="entry name" value="Hcp1-lik_sf"/>
</dbReference>
<proteinExistence type="predicted"/>
<sequence>MAMPAHLTLEGEKQGKIEGSCDMQGREGSILVFGMDHAVNIPRSPTDGLATGKRVHGPLSVVKEYDKSSPKLYQALCTGEHLKRVTLKWYRITKQGTEEHYFTHTLEDAIVVAVSPFMPTTLLSENDPYRHMEKVSFTYKKIKWTWEPSGIEAEDSWSAPK</sequence>
<dbReference type="InterPro" id="IPR052947">
    <property type="entry name" value="T6SS_Hcp1_domain"/>
</dbReference>
<dbReference type="Gene3D" id="2.30.110.20">
    <property type="entry name" value="Hcp1-like"/>
    <property type="match status" value="1"/>
</dbReference>
<dbReference type="PANTHER" id="PTHR34319">
    <property type="entry name" value="MAJOR EXPORTED PROTEIN"/>
    <property type="match status" value="1"/>
</dbReference>
<dbReference type="SUPFAM" id="SSF141452">
    <property type="entry name" value="Hcp1-like"/>
    <property type="match status" value="1"/>
</dbReference>